<sequence>MKTFLKIILALMLFGHFQACKTYQSLGNSTSESQKSLSQQEKLDLQLDQVKANERIKVFLQDGEEYDLEYLSHTRETIYTNVIQTASEKKQNIIKTPFEIPMDQVETLKVFRTNYFISIGIPATVLIGFIIYMSTIDLSMGPVL</sequence>
<evidence type="ECO:0000313" key="3">
    <source>
        <dbReference type="Proteomes" id="UP001206788"/>
    </source>
</evidence>
<comment type="caution">
    <text evidence="2">The sequence shown here is derived from an EMBL/GenBank/DDBJ whole genome shotgun (WGS) entry which is preliminary data.</text>
</comment>
<dbReference type="RefSeq" id="WP_259412943.1">
    <property type="nucleotide sequence ID" value="NZ_JANWGH010000001.1"/>
</dbReference>
<keyword evidence="3" id="KW-1185">Reference proteome</keyword>
<protein>
    <recommendedName>
        <fullName evidence="4">Lipoprotein</fullName>
    </recommendedName>
</protein>
<gene>
    <name evidence="2" type="ORF">NY014_02430</name>
</gene>
<proteinExistence type="predicted"/>
<reference evidence="2 3" key="1">
    <citation type="submission" date="2022-08" db="EMBL/GenBank/DDBJ databases">
        <title>Algoriphagus sp. CAU 1643 isolated from mud.</title>
        <authorList>
            <person name="Kim W."/>
        </authorList>
    </citation>
    <scope>NUCLEOTIDE SEQUENCE [LARGE SCALE GENOMIC DNA]</scope>
    <source>
        <strain evidence="2 3">CAU 1643</strain>
    </source>
</reference>
<feature type="transmembrane region" description="Helical" evidence="1">
    <location>
        <begin position="115"/>
        <end position="134"/>
    </location>
</feature>
<evidence type="ECO:0000256" key="1">
    <source>
        <dbReference type="SAM" id="Phobius"/>
    </source>
</evidence>
<evidence type="ECO:0008006" key="4">
    <source>
        <dbReference type="Google" id="ProtNLM"/>
    </source>
</evidence>
<keyword evidence="1" id="KW-1133">Transmembrane helix</keyword>
<keyword evidence="1" id="KW-0472">Membrane</keyword>
<name>A0ABT2G2G1_9BACT</name>
<organism evidence="2 3">
    <name type="scientific">Algoriphagus limi</name>
    <dbReference type="NCBI Taxonomy" id="2975273"/>
    <lineage>
        <taxon>Bacteria</taxon>
        <taxon>Pseudomonadati</taxon>
        <taxon>Bacteroidota</taxon>
        <taxon>Cytophagia</taxon>
        <taxon>Cytophagales</taxon>
        <taxon>Cyclobacteriaceae</taxon>
        <taxon>Algoriphagus</taxon>
    </lineage>
</organism>
<dbReference type="Proteomes" id="UP001206788">
    <property type="component" value="Unassembled WGS sequence"/>
</dbReference>
<evidence type="ECO:0000313" key="2">
    <source>
        <dbReference type="EMBL" id="MCS5489267.1"/>
    </source>
</evidence>
<accession>A0ABT2G2G1</accession>
<keyword evidence="1" id="KW-0812">Transmembrane</keyword>
<dbReference type="EMBL" id="JANWGH010000001">
    <property type="protein sequence ID" value="MCS5489267.1"/>
    <property type="molecule type" value="Genomic_DNA"/>
</dbReference>